<dbReference type="InterPro" id="IPR015915">
    <property type="entry name" value="Kelch-typ_b-propeller"/>
</dbReference>
<keyword evidence="2" id="KW-1133">Transmembrane helix</keyword>
<dbReference type="Gene3D" id="2.120.10.80">
    <property type="entry name" value="Kelch-type beta propeller"/>
    <property type="match status" value="1"/>
</dbReference>
<evidence type="ECO:0000256" key="2">
    <source>
        <dbReference type="SAM" id="Phobius"/>
    </source>
</evidence>
<feature type="region of interest" description="Disordered" evidence="1">
    <location>
        <begin position="518"/>
        <end position="602"/>
    </location>
</feature>
<dbReference type="OrthoDB" id="10251809at2759"/>
<dbReference type="AlphaFoldDB" id="A0A8H7E5A9"/>
<evidence type="ECO:0000256" key="1">
    <source>
        <dbReference type="SAM" id="MobiDB-lite"/>
    </source>
</evidence>
<proteinExistence type="predicted"/>
<feature type="compositionally biased region" description="Low complexity" evidence="1">
    <location>
        <begin position="538"/>
        <end position="584"/>
    </location>
</feature>
<evidence type="ECO:0008006" key="6">
    <source>
        <dbReference type="Google" id="ProtNLM"/>
    </source>
</evidence>
<keyword evidence="2" id="KW-0472">Membrane</keyword>
<dbReference type="SUPFAM" id="SSF117281">
    <property type="entry name" value="Kelch motif"/>
    <property type="match status" value="1"/>
</dbReference>
<name>A0A8H7E5A9_9EURO</name>
<reference evidence="4" key="1">
    <citation type="submission" date="2020-02" db="EMBL/GenBank/DDBJ databases">
        <authorList>
            <person name="Palmer J.M."/>
        </authorList>
    </citation>
    <scope>NUCLEOTIDE SEQUENCE</scope>
    <source>
        <strain evidence="4">EPUS1.4</strain>
        <tissue evidence="4">Thallus</tissue>
    </source>
</reference>
<feature type="signal peptide" evidence="3">
    <location>
        <begin position="1"/>
        <end position="22"/>
    </location>
</feature>
<keyword evidence="3" id="KW-0732">Signal</keyword>
<keyword evidence="2" id="KW-0812">Transmembrane</keyword>
<organism evidence="4 5">
    <name type="scientific">Endocarpon pusillum</name>
    <dbReference type="NCBI Taxonomy" id="364733"/>
    <lineage>
        <taxon>Eukaryota</taxon>
        <taxon>Fungi</taxon>
        <taxon>Dikarya</taxon>
        <taxon>Ascomycota</taxon>
        <taxon>Pezizomycotina</taxon>
        <taxon>Eurotiomycetes</taxon>
        <taxon>Chaetothyriomycetidae</taxon>
        <taxon>Verrucariales</taxon>
        <taxon>Verrucariaceae</taxon>
        <taxon>Endocarpon</taxon>
    </lineage>
</organism>
<evidence type="ECO:0000256" key="3">
    <source>
        <dbReference type="SAM" id="SignalP"/>
    </source>
</evidence>
<gene>
    <name evidence="4" type="ORF">GJ744_008985</name>
</gene>
<dbReference type="Proteomes" id="UP000606974">
    <property type="component" value="Unassembled WGS sequence"/>
</dbReference>
<comment type="caution">
    <text evidence="4">The sequence shown here is derived from an EMBL/GenBank/DDBJ whole genome shotgun (WGS) entry which is preliminary data.</text>
</comment>
<keyword evidence="5" id="KW-1185">Reference proteome</keyword>
<accession>A0A8H7E5A9</accession>
<feature type="compositionally biased region" description="Pro residues" evidence="1">
    <location>
        <begin position="522"/>
        <end position="537"/>
    </location>
</feature>
<feature type="chain" id="PRO_5034076975" description="Kelch repeat-containing protein" evidence="3">
    <location>
        <begin position="23"/>
        <end position="602"/>
    </location>
</feature>
<sequence length="602" mass="66442">MVPCTYAIFPFALLAIVSLSWAQTRLTAGNISLADQIYDFTREYRCRLLAHKSAVLKNKDHHLLVIDGGFGKFKLNYNNEDVEVLDLNGYTFAFDLSHDFTTPDLEPLWQIKKSISSPRPPVVNHFGMFMDKEQNSIYVHNGHYYNALSWNESSYFTPKAQIPPWDIWKFDVGSKLWEDVSESTLGHGLVNRTFAGGSTSVTKLNKSFWIGGIIDPTTGSNTPTDTYQPTSQMLVYNHTGGQVKSEEYYGPPRTQGYWHGSLSHIPVGSKDGFLLSLMSQKQNLGHTYPDTDLNDYGGELGKSVTLENIQLYNVETGEWIAQEAAWVNSEPIPRTRFCTALFHDETDNIWDLWIHGGQRLDDREEGIREIYVLSMPSFTWTKLDTTLPDQNLIRSHTCHAVGGQLLIAGGYPPGRVVPRNATCDPELVKVLQITADGPSWVPKYSTNTIYRTPKAILNTIGGRRSPIDGWASTALEEAFAYSSRSGPNIGAVVGGTLGAVVGVVLLVGSVCIIKKRRKRRIPSPPSPIPGPPSPIPGQPGLILSQQGPIPSQQGSIPSQQGPIPSQQGPIPSQRGPIPSQQSPIEMDSYRREELPATGTNVA</sequence>
<evidence type="ECO:0000313" key="5">
    <source>
        <dbReference type="Proteomes" id="UP000606974"/>
    </source>
</evidence>
<dbReference type="EMBL" id="JAACFV010000050">
    <property type="protein sequence ID" value="KAF7508738.1"/>
    <property type="molecule type" value="Genomic_DNA"/>
</dbReference>
<protein>
    <recommendedName>
        <fullName evidence="6">Kelch repeat-containing protein</fullName>
    </recommendedName>
</protein>
<feature type="transmembrane region" description="Helical" evidence="2">
    <location>
        <begin position="489"/>
        <end position="513"/>
    </location>
</feature>
<evidence type="ECO:0000313" key="4">
    <source>
        <dbReference type="EMBL" id="KAF7508738.1"/>
    </source>
</evidence>